<evidence type="ECO:0000313" key="2">
    <source>
        <dbReference type="Proteomes" id="UP001596356"/>
    </source>
</evidence>
<proteinExistence type="predicted"/>
<keyword evidence="2" id="KW-1185">Reference proteome</keyword>
<sequence length="369" mass="41536">MTQEEVTLTRAQARAIAVRAQLLTARRPTDLLDLVRHLGSVQIEHTAYVAPSAHVVAWSRLGADYRPDDLDDAVARGDFAEILMRLIPAEDVADYRAEMANWPGDPPLREWQQASIEWLAANDECRRDILSRLDIDGPTPAAAIPDTTLVPWKSSGWTNDKNINAVLSMMVRRGEVAVAGREGQDVLYDLASRVYPEVPLPPLDEARARRSARFLRAMGIARSGGQQDPREPLTIAQAGIPARVEGLRGLWRVDPAYLDDEPNRPRTALLSPLDRLVFDRRRTGELFEYDYKLEMYTAKTKRRWGYWAMPVLHGDRLVGKLDVQTDRAHGRLLVHALHWDVRPTGALRAAVEREIADLAKWLSLPVVFA</sequence>
<comment type="caution">
    <text evidence="1">The sequence shown here is derived from an EMBL/GenBank/DDBJ whole genome shotgun (WGS) entry which is preliminary data.</text>
</comment>
<dbReference type="RefSeq" id="WP_377820404.1">
    <property type="nucleotide sequence ID" value="NZ_JBHSWJ010000002.1"/>
</dbReference>
<protein>
    <submittedName>
        <fullName evidence="1">DNA glycosylase AlkZ-like family protein</fullName>
    </submittedName>
</protein>
<dbReference type="PANTHER" id="PTHR30528:SF0">
    <property type="entry name" value="CYTOPLASMIC PROTEIN"/>
    <property type="match status" value="1"/>
</dbReference>
<dbReference type="Proteomes" id="UP001596356">
    <property type="component" value="Unassembled WGS sequence"/>
</dbReference>
<name>A0ABW2APT8_9MICO</name>
<dbReference type="InterPro" id="IPR009351">
    <property type="entry name" value="AlkZ-like"/>
</dbReference>
<dbReference type="Pfam" id="PF06224">
    <property type="entry name" value="AlkZ-like"/>
    <property type="match status" value="1"/>
</dbReference>
<gene>
    <name evidence="1" type="ORF">ACFQBT_03470</name>
</gene>
<evidence type="ECO:0000313" key="1">
    <source>
        <dbReference type="EMBL" id="MFC6712951.1"/>
    </source>
</evidence>
<organism evidence="1 2">
    <name type="scientific">Branchiibius cervicis</name>
    <dbReference type="NCBI Taxonomy" id="908252"/>
    <lineage>
        <taxon>Bacteria</taxon>
        <taxon>Bacillati</taxon>
        <taxon>Actinomycetota</taxon>
        <taxon>Actinomycetes</taxon>
        <taxon>Micrococcales</taxon>
        <taxon>Dermacoccaceae</taxon>
        <taxon>Branchiibius</taxon>
    </lineage>
</organism>
<accession>A0ABW2APT8</accession>
<dbReference type="PANTHER" id="PTHR30528">
    <property type="entry name" value="CYTOPLASMIC PROTEIN"/>
    <property type="match status" value="1"/>
</dbReference>
<reference evidence="2" key="1">
    <citation type="journal article" date="2019" name="Int. J. Syst. Evol. Microbiol.">
        <title>The Global Catalogue of Microorganisms (GCM) 10K type strain sequencing project: providing services to taxonomists for standard genome sequencing and annotation.</title>
        <authorList>
            <consortium name="The Broad Institute Genomics Platform"/>
            <consortium name="The Broad Institute Genome Sequencing Center for Infectious Disease"/>
            <person name="Wu L."/>
            <person name="Ma J."/>
        </authorList>
    </citation>
    <scope>NUCLEOTIDE SEQUENCE [LARGE SCALE GENOMIC DNA]</scope>
    <source>
        <strain evidence="2">NBRC 106593</strain>
    </source>
</reference>
<dbReference type="EMBL" id="JBHSWJ010000002">
    <property type="protein sequence ID" value="MFC6712951.1"/>
    <property type="molecule type" value="Genomic_DNA"/>
</dbReference>